<evidence type="ECO:0000313" key="3">
    <source>
        <dbReference type="Proteomes" id="UP000001401"/>
    </source>
</evidence>
<dbReference type="Pfam" id="PF04545">
    <property type="entry name" value="Sigma70_r4"/>
    <property type="match status" value="1"/>
</dbReference>
<dbReference type="KEGG" id="bco:Bcell_0197"/>
<evidence type="ECO:0000259" key="1">
    <source>
        <dbReference type="Pfam" id="PF04545"/>
    </source>
</evidence>
<organism evidence="2 3">
    <name type="scientific">Evansella cellulosilytica (strain ATCC 21833 / DSM 2522 / FERM P-1141 / JCM 9156 / N-4)</name>
    <name type="common">Bacillus cellulosilyticus</name>
    <dbReference type="NCBI Taxonomy" id="649639"/>
    <lineage>
        <taxon>Bacteria</taxon>
        <taxon>Bacillati</taxon>
        <taxon>Bacillota</taxon>
        <taxon>Bacilli</taxon>
        <taxon>Bacillales</taxon>
        <taxon>Bacillaceae</taxon>
        <taxon>Evansella</taxon>
    </lineage>
</organism>
<dbReference type="RefSeq" id="WP_013486827.1">
    <property type="nucleotide sequence ID" value="NC_014829.1"/>
</dbReference>
<protein>
    <recommendedName>
        <fullName evidence="1">RNA polymerase sigma-70 region 4 domain-containing protein</fullName>
    </recommendedName>
</protein>
<dbReference type="SUPFAM" id="SSF88659">
    <property type="entry name" value="Sigma3 and sigma4 domains of RNA polymerase sigma factors"/>
    <property type="match status" value="1"/>
</dbReference>
<evidence type="ECO:0000313" key="2">
    <source>
        <dbReference type="EMBL" id="ADU28486.1"/>
    </source>
</evidence>
<feature type="domain" description="RNA polymerase sigma-70 region 4" evidence="1">
    <location>
        <begin position="54"/>
        <end position="98"/>
    </location>
</feature>
<dbReference type="GO" id="GO:0006352">
    <property type="term" value="P:DNA-templated transcription initiation"/>
    <property type="evidence" value="ECO:0007669"/>
    <property type="project" value="InterPro"/>
</dbReference>
<dbReference type="EMBL" id="CP002394">
    <property type="protein sequence ID" value="ADU28486.1"/>
    <property type="molecule type" value="Genomic_DNA"/>
</dbReference>
<sequence>MIENQVSKVDMELYLDLIKAPYGQRKKYIQLLKAPESDQYRSFKRAYLFFKDNLIDREQNILDLVYRNNGELSLKEIGERIGISSSRVAAIRNLAERRLSLVMLRHLRGDDSPQKKSMYTIVYNLSDQKLIALLQITRPWEKNISYYQERGTLTTERRKTVRHKLYNVWTLDMNDHRDKMIKLLAINKGDIEWD</sequence>
<dbReference type="HOGENOM" id="CLU_1400009_0_0_9"/>
<accession>E6TU26</accession>
<dbReference type="InterPro" id="IPR007630">
    <property type="entry name" value="RNA_pol_sigma70_r4"/>
</dbReference>
<name>E6TU26_EVAC2</name>
<reference evidence="2 3" key="1">
    <citation type="submission" date="2010-12" db="EMBL/GenBank/DDBJ databases">
        <title>Complete sequence of Bacillus cellulosilyticus DSM 2522.</title>
        <authorList>
            <consortium name="US DOE Joint Genome Institute"/>
            <person name="Lucas S."/>
            <person name="Copeland A."/>
            <person name="Lapidus A."/>
            <person name="Cheng J.-F."/>
            <person name="Bruce D."/>
            <person name="Goodwin L."/>
            <person name="Pitluck S."/>
            <person name="Chertkov O."/>
            <person name="Detter J.C."/>
            <person name="Han C."/>
            <person name="Tapia R."/>
            <person name="Land M."/>
            <person name="Hauser L."/>
            <person name="Jeffries C."/>
            <person name="Kyrpides N."/>
            <person name="Ivanova N."/>
            <person name="Mikhailova N."/>
            <person name="Brumm P."/>
            <person name="Mead D."/>
            <person name="Woyke T."/>
        </authorList>
    </citation>
    <scope>NUCLEOTIDE SEQUENCE [LARGE SCALE GENOMIC DNA]</scope>
    <source>
        <strain evidence="3">ATCC 21833 / DSM 2522 / FERM P-1141 / JCM 9156 / N-4</strain>
    </source>
</reference>
<dbReference type="AlphaFoldDB" id="E6TU26"/>
<dbReference type="Gene3D" id="1.20.140.160">
    <property type="match status" value="1"/>
</dbReference>
<dbReference type="InterPro" id="IPR013324">
    <property type="entry name" value="RNA_pol_sigma_r3/r4-like"/>
</dbReference>
<dbReference type="Proteomes" id="UP000001401">
    <property type="component" value="Chromosome"/>
</dbReference>
<dbReference type="OrthoDB" id="2942662at2"/>
<gene>
    <name evidence="2" type="ordered locus">Bcell_0197</name>
</gene>
<dbReference type="GO" id="GO:0003700">
    <property type="term" value="F:DNA-binding transcription factor activity"/>
    <property type="evidence" value="ECO:0007669"/>
    <property type="project" value="InterPro"/>
</dbReference>
<keyword evidence="3" id="KW-1185">Reference proteome</keyword>
<proteinExistence type="predicted"/>